<feature type="region of interest" description="Disordered" evidence="1">
    <location>
        <begin position="1"/>
        <end position="48"/>
    </location>
</feature>
<proteinExistence type="predicted"/>
<dbReference type="Proteomes" id="UP000815325">
    <property type="component" value="Unassembled WGS sequence"/>
</dbReference>
<gene>
    <name evidence="2" type="ORF">DUNSADRAFT_2080</name>
</gene>
<evidence type="ECO:0000313" key="3">
    <source>
        <dbReference type="Proteomes" id="UP000815325"/>
    </source>
</evidence>
<protein>
    <recommendedName>
        <fullName evidence="4">Encoded protein</fullName>
    </recommendedName>
</protein>
<sequence length="118" mass="12316">MKQNGHANGVMEKGGLKHVEGPFFDASETMRSSTPAVMEQATPEKQGLGSLKLLASGGLKTSRLSQVSCASATEAPDSEPNGSLAKPLNVTVTDTPGSQLSGKSLKVCARWRLQGLCM</sequence>
<name>A0ABQ7FWP8_DUNSA</name>
<comment type="caution">
    <text evidence="2">The sequence shown here is derived from an EMBL/GenBank/DDBJ whole genome shotgun (WGS) entry which is preliminary data.</text>
</comment>
<dbReference type="EMBL" id="MU070724">
    <property type="protein sequence ID" value="KAF5826766.1"/>
    <property type="molecule type" value="Genomic_DNA"/>
</dbReference>
<evidence type="ECO:0000256" key="1">
    <source>
        <dbReference type="SAM" id="MobiDB-lite"/>
    </source>
</evidence>
<keyword evidence="3" id="KW-1185">Reference proteome</keyword>
<accession>A0ABQ7FWP8</accession>
<evidence type="ECO:0008006" key="4">
    <source>
        <dbReference type="Google" id="ProtNLM"/>
    </source>
</evidence>
<evidence type="ECO:0000313" key="2">
    <source>
        <dbReference type="EMBL" id="KAF5826766.1"/>
    </source>
</evidence>
<reference evidence="2" key="1">
    <citation type="submission" date="2017-08" db="EMBL/GenBank/DDBJ databases">
        <authorList>
            <person name="Polle J.E."/>
            <person name="Barry K."/>
            <person name="Cushman J."/>
            <person name="Schmutz J."/>
            <person name="Tran D."/>
            <person name="Hathwaick L.T."/>
            <person name="Yim W.C."/>
            <person name="Jenkins J."/>
            <person name="Mckie-Krisberg Z.M."/>
            <person name="Prochnik S."/>
            <person name="Lindquist E."/>
            <person name="Dockter R.B."/>
            <person name="Adam C."/>
            <person name="Molina H."/>
            <person name="Bunkerborg J."/>
            <person name="Jin E."/>
            <person name="Buchheim M."/>
            <person name="Magnuson J."/>
        </authorList>
    </citation>
    <scope>NUCLEOTIDE SEQUENCE</scope>
    <source>
        <strain evidence="2">CCAP 19/18</strain>
    </source>
</reference>
<organism evidence="2 3">
    <name type="scientific">Dunaliella salina</name>
    <name type="common">Green alga</name>
    <name type="synonym">Protococcus salinus</name>
    <dbReference type="NCBI Taxonomy" id="3046"/>
    <lineage>
        <taxon>Eukaryota</taxon>
        <taxon>Viridiplantae</taxon>
        <taxon>Chlorophyta</taxon>
        <taxon>core chlorophytes</taxon>
        <taxon>Chlorophyceae</taxon>
        <taxon>CS clade</taxon>
        <taxon>Chlamydomonadales</taxon>
        <taxon>Dunaliellaceae</taxon>
        <taxon>Dunaliella</taxon>
    </lineage>
</organism>